<dbReference type="PANTHER" id="PTHR43566">
    <property type="entry name" value="CONSERVED PROTEIN"/>
    <property type="match status" value="1"/>
</dbReference>
<feature type="domain" description="DUF4143" evidence="2">
    <location>
        <begin position="188"/>
        <end position="283"/>
    </location>
</feature>
<feature type="domain" description="AAA" evidence="1">
    <location>
        <begin position="19"/>
        <end position="136"/>
    </location>
</feature>
<proteinExistence type="predicted"/>
<feature type="non-terminal residue" evidence="3">
    <location>
        <position position="285"/>
    </location>
</feature>
<dbReference type="Gene3D" id="3.40.50.300">
    <property type="entry name" value="P-loop containing nucleotide triphosphate hydrolases"/>
    <property type="match status" value="1"/>
</dbReference>
<evidence type="ECO:0000313" key="4">
    <source>
        <dbReference type="Proteomes" id="UP000231669"/>
    </source>
</evidence>
<dbReference type="SUPFAM" id="SSF52540">
    <property type="entry name" value="P-loop containing nucleoside triphosphate hydrolases"/>
    <property type="match status" value="1"/>
</dbReference>
<evidence type="ECO:0000313" key="3">
    <source>
        <dbReference type="EMBL" id="PIU28730.1"/>
    </source>
</evidence>
<reference evidence="4" key="1">
    <citation type="submission" date="2017-09" db="EMBL/GenBank/DDBJ databases">
        <title>Depth-based differentiation of microbial function through sediment-hosted aquifers and enrichment of novel symbionts in the deep terrestrial subsurface.</title>
        <authorList>
            <person name="Probst A.J."/>
            <person name="Ladd B."/>
            <person name="Jarett J.K."/>
            <person name="Geller-Mcgrath D.E."/>
            <person name="Sieber C.M.K."/>
            <person name="Emerson J.B."/>
            <person name="Anantharaman K."/>
            <person name="Thomas B.C."/>
            <person name="Malmstrom R."/>
            <person name="Stieglmeier M."/>
            <person name="Klingl A."/>
            <person name="Woyke T."/>
            <person name="Ryan C.M."/>
            <person name="Banfield J.F."/>
        </authorList>
    </citation>
    <scope>NUCLEOTIDE SEQUENCE [LARGE SCALE GENOMIC DNA]</scope>
</reference>
<dbReference type="InterPro" id="IPR027417">
    <property type="entry name" value="P-loop_NTPase"/>
</dbReference>
<protein>
    <submittedName>
        <fullName evidence="3">ATPase</fullName>
    </submittedName>
</protein>
<sequence>MRYIPRHIEKIIKQSSKTFKIVFLGGPRQVGKTTTFLKIAEKMQLSYVTLDDLDQRELANTDPKLFLQQFKTPTIIDEVQYAPSLFPQIKKIVDESDRNGQFWLTGSQQFSLIKNIQESLAGRVAILTILGLSRNEKNIKKINEKTFDKPKINTLFKEIFEGSFPIFQSGNAPNREIYFNSYIQTYLDRDLSGIFGINKTSEFNRFIQICAARTGQILNISDLAKDSGISPVTAAQWIHILESTMQIYLLKPYYPNITKRIIKSPKLFFLDTGLAAYLTKWNTID</sequence>
<dbReference type="Proteomes" id="UP000231669">
    <property type="component" value="Unassembled WGS sequence"/>
</dbReference>
<name>A0A2M6YEZ2_9BACT</name>
<accession>A0A2M6YEZ2</accession>
<dbReference type="InterPro" id="IPR025420">
    <property type="entry name" value="DUF4143"/>
</dbReference>
<dbReference type="Pfam" id="PF13173">
    <property type="entry name" value="AAA_14"/>
    <property type="match status" value="1"/>
</dbReference>
<dbReference type="PANTHER" id="PTHR43566:SF2">
    <property type="entry name" value="DUF4143 DOMAIN-CONTAINING PROTEIN"/>
    <property type="match status" value="1"/>
</dbReference>
<comment type="caution">
    <text evidence="3">The sequence shown here is derived from an EMBL/GenBank/DDBJ whole genome shotgun (WGS) entry which is preliminary data.</text>
</comment>
<evidence type="ECO:0000259" key="1">
    <source>
        <dbReference type="Pfam" id="PF13173"/>
    </source>
</evidence>
<gene>
    <name evidence="3" type="ORF">COT08_00595</name>
</gene>
<dbReference type="InterPro" id="IPR041682">
    <property type="entry name" value="AAA_14"/>
</dbReference>
<dbReference type="EMBL" id="PEXE01000013">
    <property type="protein sequence ID" value="PIU28730.1"/>
    <property type="molecule type" value="Genomic_DNA"/>
</dbReference>
<organism evidence="3 4">
    <name type="scientific">Candidatus Woesebacteria bacterium CG07_land_8_20_14_0_80_44_9</name>
    <dbReference type="NCBI Taxonomy" id="1975058"/>
    <lineage>
        <taxon>Bacteria</taxon>
        <taxon>Candidatus Woeseibacteriota</taxon>
    </lineage>
</organism>
<dbReference type="Pfam" id="PF13635">
    <property type="entry name" value="DUF4143"/>
    <property type="match status" value="1"/>
</dbReference>
<evidence type="ECO:0000259" key="2">
    <source>
        <dbReference type="Pfam" id="PF13635"/>
    </source>
</evidence>
<dbReference type="AlphaFoldDB" id="A0A2M6YEZ2"/>